<feature type="compositionally biased region" description="Low complexity" evidence="1">
    <location>
        <begin position="255"/>
        <end position="279"/>
    </location>
</feature>
<keyword evidence="3" id="KW-1185">Reference proteome</keyword>
<organism evidence="2 3">
    <name type="scientific">Nonomuraea insulae</name>
    <dbReference type="NCBI Taxonomy" id="1616787"/>
    <lineage>
        <taxon>Bacteria</taxon>
        <taxon>Bacillati</taxon>
        <taxon>Actinomycetota</taxon>
        <taxon>Actinomycetes</taxon>
        <taxon>Streptosporangiales</taxon>
        <taxon>Streptosporangiaceae</taxon>
        <taxon>Nonomuraea</taxon>
    </lineage>
</organism>
<dbReference type="RefSeq" id="WP_379521084.1">
    <property type="nucleotide sequence ID" value="NZ_JBHSPA010000066.1"/>
</dbReference>
<evidence type="ECO:0000313" key="2">
    <source>
        <dbReference type="EMBL" id="MFC5831612.1"/>
    </source>
</evidence>
<evidence type="ECO:0000256" key="1">
    <source>
        <dbReference type="SAM" id="MobiDB-lite"/>
    </source>
</evidence>
<feature type="compositionally biased region" description="Polar residues" evidence="1">
    <location>
        <begin position="211"/>
        <end position="245"/>
    </location>
</feature>
<dbReference type="EMBL" id="JBHSPA010000066">
    <property type="protein sequence ID" value="MFC5831612.1"/>
    <property type="molecule type" value="Genomic_DNA"/>
</dbReference>
<feature type="compositionally biased region" description="Low complexity" evidence="1">
    <location>
        <begin position="82"/>
        <end position="100"/>
    </location>
</feature>
<dbReference type="Proteomes" id="UP001596058">
    <property type="component" value="Unassembled WGS sequence"/>
</dbReference>
<feature type="region of interest" description="Disordered" evidence="1">
    <location>
        <begin position="194"/>
        <end position="339"/>
    </location>
</feature>
<feature type="compositionally biased region" description="Polar residues" evidence="1">
    <location>
        <begin position="280"/>
        <end position="291"/>
    </location>
</feature>
<sequence length="339" mass="34706">MTSRNNDPRPEILHKSRIMRFSILGALLGTVALAGAGGAAITQTSATEPLRITDTSLNARVALAGDPSTSPPPTTSTPPTSPTTSPSPTETPAPTESPTTGEYTAEAQVVKRRGVSYLNVSVTYEGAALFNVKQRVCKKRSCKTADLDFTVVGGEGSASKRLGSGTYKKRGQAAVTLAPLPTVTVRETVTVTEPGPTVTVTEPGPTVTETFTCQPTVEPTDTLPPTDTVSPTGTVTPTDTVAPTGTVTDTPPPSETVTPTPTETATDTPTETPTAIPTDSPTAGVSPTDTATEIPTCPPPSEPPTELPTETPAPTDTTVPTETSTTTATPSESVSAPAQ</sequence>
<reference evidence="3" key="1">
    <citation type="journal article" date="2019" name="Int. J. Syst. Evol. Microbiol.">
        <title>The Global Catalogue of Microorganisms (GCM) 10K type strain sequencing project: providing services to taxonomists for standard genome sequencing and annotation.</title>
        <authorList>
            <consortium name="The Broad Institute Genomics Platform"/>
            <consortium name="The Broad Institute Genome Sequencing Center for Infectious Disease"/>
            <person name="Wu L."/>
            <person name="Ma J."/>
        </authorList>
    </citation>
    <scope>NUCLEOTIDE SEQUENCE [LARGE SCALE GENOMIC DNA]</scope>
    <source>
        <strain evidence="3">CCUG 53903</strain>
    </source>
</reference>
<gene>
    <name evidence="2" type="ORF">ACFPZ3_47855</name>
</gene>
<feature type="compositionally biased region" description="Pro residues" evidence="1">
    <location>
        <begin position="296"/>
        <end position="306"/>
    </location>
</feature>
<feature type="compositionally biased region" description="Low complexity" evidence="1">
    <location>
        <begin position="307"/>
        <end position="339"/>
    </location>
</feature>
<feature type="compositionally biased region" description="Pro residues" evidence="1">
    <location>
        <begin position="69"/>
        <end position="81"/>
    </location>
</feature>
<evidence type="ECO:0000313" key="3">
    <source>
        <dbReference type="Proteomes" id="UP001596058"/>
    </source>
</evidence>
<feature type="region of interest" description="Disordered" evidence="1">
    <location>
        <begin position="62"/>
        <end position="102"/>
    </location>
</feature>
<protein>
    <submittedName>
        <fullName evidence="2">Uncharacterized protein</fullName>
    </submittedName>
</protein>
<name>A0ABW1D2L7_9ACTN</name>
<proteinExistence type="predicted"/>
<accession>A0ABW1D2L7</accession>
<feature type="compositionally biased region" description="Low complexity" evidence="1">
    <location>
        <begin position="194"/>
        <end position="210"/>
    </location>
</feature>
<comment type="caution">
    <text evidence="2">The sequence shown here is derived from an EMBL/GenBank/DDBJ whole genome shotgun (WGS) entry which is preliminary data.</text>
</comment>